<comment type="caution">
    <text evidence="2">The sequence shown here is derived from an EMBL/GenBank/DDBJ whole genome shotgun (WGS) entry which is preliminary data.</text>
</comment>
<evidence type="ECO:0008006" key="4">
    <source>
        <dbReference type="Google" id="ProtNLM"/>
    </source>
</evidence>
<dbReference type="Pfam" id="PF07077">
    <property type="entry name" value="DUF1345"/>
    <property type="match status" value="1"/>
</dbReference>
<feature type="transmembrane region" description="Helical" evidence="1">
    <location>
        <begin position="57"/>
        <end position="79"/>
    </location>
</feature>
<dbReference type="EMBL" id="BAAAKK010000005">
    <property type="protein sequence ID" value="GAA1424119.1"/>
    <property type="molecule type" value="Genomic_DNA"/>
</dbReference>
<evidence type="ECO:0000313" key="2">
    <source>
        <dbReference type="EMBL" id="GAA1424119.1"/>
    </source>
</evidence>
<sequence length="238" mass="25277">MLAAGSVDVVVRGNRRLHRESTRHTLASLIAGAFAALAVLGMGLIADVDLSTRSSLASVLTLAFGAYGPTFLWLSHLAFRSLSGDRLRARLRRSEELSALVRVLYGGGPTSWAVLIVVVGVISVVLLATSGESIDLWLIASCVLGVGGTWVLLVAVFAVEHMRGWAERGGLEFPGDEQRDFSDFVYLSVQLSATFSSADVALTSRPARRLVTLQSIVGFAYSTVIIAVFASLLISLAA</sequence>
<keyword evidence="1" id="KW-0472">Membrane</keyword>
<keyword evidence="1" id="KW-1133">Transmembrane helix</keyword>
<proteinExistence type="predicted"/>
<feature type="transmembrane region" description="Helical" evidence="1">
    <location>
        <begin position="100"/>
        <end position="128"/>
    </location>
</feature>
<keyword evidence="3" id="KW-1185">Reference proteome</keyword>
<accession>A0ABP4JKD2</accession>
<feature type="transmembrane region" description="Helical" evidence="1">
    <location>
        <begin position="25"/>
        <end position="45"/>
    </location>
</feature>
<dbReference type="Proteomes" id="UP001501266">
    <property type="component" value="Unassembled WGS sequence"/>
</dbReference>
<name>A0ABP4JKD2_9MICO</name>
<evidence type="ECO:0000313" key="3">
    <source>
        <dbReference type="Proteomes" id="UP001501266"/>
    </source>
</evidence>
<reference evidence="3" key="1">
    <citation type="journal article" date="2019" name="Int. J. Syst. Evol. Microbiol.">
        <title>The Global Catalogue of Microorganisms (GCM) 10K type strain sequencing project: providing services to taxonomists for standard genome sequencing and annotation.</title>
        <authorList>
            <consortium name="The Broad Institute Genomics Platform"/>
            <consortium name="The Broad Institute Genome Sequencing Center for Infectious Disease"/>
            <person name="Wu L."/>
            <person name="Ma J."/>
        </authorList>
    </citation>
    <scope>NUCLEOTIDE SEQUENCE [LARGE SCALE GENOMIC DNA]</scope>
    <source>
        <strain evidence="3">JCM 12398</strain>
    </source>
</reference>
<evidence type="ECO:0000256" key="1">
    <source>
        <dbReference type="SAM" id="Phobius"/>
    </source>
</evidence>
<feature type="transmembrane region" description="Helical" evidence="1">
    <location>
        <begin position="215"/>
        <end position="237"/>
    </location>
</feature>
<organism evidence="2 3">
    <name type="scientific">Agrococcus citreus</name>
    <dbReference type="NCBI Taxonomy" id="84643"/>
    <lineage>
        <taxon>Bacteria</taxon>
        <taxon>Bacillati</taxon>
        <taxon>Actinomycetota</taxon>
        <taxon>Actinomycetes</taxon>
        <taxon>Micrococcales</taxon>
        <taxon>Microbacteriaceae</taxon>
        <taxon>Agrococcus</taxon>
    </lineage>
</organism>
<gene>
    <name evidence="2" type="ORF">GCM10009640_19660</name>
</gene>
<dbReference type="InterPro" id="IPR009781">
    <property type="entry name" value="DUF1345"/>
</dbReference>
<protein>
    <recommendedName>
        <fullName evidence="4">DUF1345 domain-containing protein</fullName>
    </recommendedName>
</protein>
<keyword evidence="1" id="KW-0812">Transmembrane</keyword>
<feature type="transmembrane region" description="Helical" evidence="1">
    <location>
        <begin position="134"/>
        <end position="159"/>
    </location>
</feature>